<dbReference type="InterPro" id="IPR006054">
    <property type="entry name" value="DnaQ"/>
</dbReference>
<dbReference type="Pfam" id="PF00929">
    <property type="entry name" value="RNase_T"/>
    <property type="match status" value="1"/>
</dbReference>
<dbReference type="InterPro" id="IPR012337">
    <property type="entry name" value="RNaseH-like_sf"/>
</dbReference>
<dbReference type="SUPFAM" id="SSF53098">
    <property type="entry name" value="Ribonuclease H-like"/>
    <property type="match status" value="1"/>
</dbReference>
<dbReference type="Gene3D" id="3.30.420.10">
    <property type="entry name" value="Ribonuclease H-like superfamily/Ribonuclease H"/>
    <property type="match status" value="1"/>
</dbReference>
<evidence type="ECO:0000256" key="2">
    <source>
        <dbReference type="SAM" id="MobiDB-lite"/>
    </source>
</evidence>
<dbReference type="FunFam" id="3.30.420.10:FF:000045">
    <property type="entry name" value="3'-5' exonuclease DinG"/>
    <property type="match status" value="1"/>
</dbReference>
<dbReference type="PANTHER" id="PTHR30231:SF37">
    <property type="entry name" value="EXODEOXYRIBONUCLEASE 10"/>
    <property type="match status" value="1"/>
</dbReference>
<feature type="domain" description="Exonuclease" evidence="3">
    <location>
        <begin position="142"/>
        <end position="304"/>
    </location>
</feature>
<dbReference type="KEGG" id="baqk:QN215_06480"/>
<sequence length="315" mass="35213">MPLVTITLTKVPPSLRGTLSKWLQEIDTGVFVGNINTKIREQLWKRVLDSIGDGRATISFYQNNEQGYNFATEGFRKEVRDFDGVSIITDLPLERVASHMKSGFSNASKYRKARKFSSGHSAHTERTRRADQSAQDGGQQHSCVVLDIETTGLDPFKDSIIELGAVKIVGKSVERFERLIAIESTIPASIVTLTGITDDMLHSSGVQVKDACSELLSFIGADTVIGWNVRFDIGFIHRICPEWEPAQIVDIMRQIKKEHPTLPSFKLAHVANSYGIPATVHHRALQDCELALEIYKKTKSYKSNFQKRKSPKLLG</sequence>
<dbReference type="GO" id="GO:0045004">
    <property type="term" value="P:DNA replication proofreading"/>
    <property type="evidence" value="ECO:0007669"/>
    <property type="project" value="TreeGrafter"/>
</dbReference>
<dbReference type="CDD" id="cd06127">
    <property type="entry name" value="DEDDh"/>
    <property type="match status" value="1"/>
</dbReference>
<keyword evidence="1" id="KW-0269">Exonuclease</keyword>
<name>A0AB39U4Y0_9BIFI</name>
<dbReference type="GO" id="GO:0003677">
    <property type="term" value="F:DNA binding"/>
    <property type="evidence" value="ECO:0007669"/>
    <property type="project" value="InterPro"/>
</dbReference>
<gene>
    <name evidence="4" type="primary">cas2e</name>
    <name evidence="4" type="ORF">QN215_06480</name>
</gene>
<dbReference type="GO" id="GO:0008408">
    <property type="term" value="F:3'-5' exonuclease activity"/>
    <property type="evidence" value="ECO:0007669"/>
    <property type="project" value="TreeGrafter"/>
</dbReference>
<dbReference type="SMART" id="SM00479">
    <property type="entry name" value="EXOIII"/>
    <property type="match status" value="1"/>
</dbReference>
<reference evidence="4" key="1">
    <citation type="submission" date="2023-07" db="EMBL/GenBank/DDBJ databases">
        <title>Bifidobacterium aquikefiriaerophilum sp. nov. and Bifidobacterium eccum sp. nov., isolated from water kefir.</title>
        <authorList>
            <person name="Breselge S."/>
            <person name="Bellassi P."/>
            <person name="Barcenilla C."/>
            <person name="Alvarez-Ordonez A."/>
            <person name="Morelli L."/>
            <person name="Cotter P.D."/>
        </authorList>
    </citation>
    <scope>NUCLEOTIDE SEQUENCE</scope>
    <source>
        <strain evidence="4">WK041_4_12</strain>
    </source>
</reference>
<dbReference type="PANTHER" id="PTHR30231">
    <property type="entry name" value="DNA POLYMERASE III SUBUNIT EPSILON"/>
    <property type="match status" value="1"/>
</dbReference>
<feature type="region of interest" description="Disordered" evidence="2">
    <location>
        <begin position="113"/>
        <end position="138"/>
    </location>
</feature>
<dbReference type="RefSeq" id="WP_369343520.1">
    <property type="nucleotide sequence ID" value="NZ_CP129674.1"/>
</dbReference>
<dbReference type="NCBIfam" id="TIGR00573">
    <property type="entry name" value="dnaq"/>
    <property type="match status" value="1"/>
</dbReference>
<organism evidence="4">
    <name type="scientific">Bifidobacterium aquikefiricola</name>
    <dbReference type="NCBI Taxonomy" id="3059038"/>
    <lineage>
        <taxon>Bacteria</taxon>
        <taxon>Bacillati</taxon>
        <taxon>Actinomycetota</taxon>
        <taxon>Actinomycetes</taxon>
        <taxon>Bifidobacteriales</taxon>
        <taxon>Bifidobacteriaceae</taxon>
        <taxon>Bifidobacterium</taxon>
    </lineage>
</organism>
<dbReference type="NCBIfam" id="TIGR01873">
    <property type="entry name" value="cas_CT1978"/>
    <property type="match status" value="1"/>
</dbReference>
<dbReference type="InterPro" id="IPR010152">
    <property type="entry name" value="CRISPR-assoc_prot_Cas2_sub"/>
</dbReference>
<evidence type="ECO:0000256" key="1">
    <source>
        <dbReference type="ARBA" id="ARBA00022839"/>
    </source>
</evidence>
<dbReference type="GO" id="GO:0003887">
    <property type="term" value="F:DNA-directed DNA polymerase activity"/>
    <property type="evidence" value="ECO:0007669"/>
    <property type="project" value="InterPro"/>
</dbReference>
<keyword evidence="1" id="KW-0378">Hydrolase</keyword>
<dbReference type="InterPro" id="IPR013520">
    <property type="entry name" value="Ribonucl_H"/>
</dbReference>
<keyword evidence="1" id="KW-0540">Nuclease</keyword>
<dbReference type="Gene3D" id="3.30.70.240">
    <property type="match status" value="1"/>
</dbReference>
<protein>
    <submittedName>
        <fullName evidence="4">Type I-E CRISPR-associated endoribonuclease Cas2e</fullName>
    </submittedName>
</protein>
<dbReference type="CDD" id="cd09755">
    <property type="entry name" value="Cas2_I-E"/>
    <property type="match status" value="1"/>
</dbReference>
<dbReference type="Pfam" id="PF09707">
    <property type="entry name" value="Cas_Cas2CT1978"/>
    <property type="match status" value="1"/>
</dbReference>
<dbReference type="EMBL" id="CP129674">
    <property type="protein sequence ID" value="XDS43925.1"/>
    <property type="molecule type" value="Genomic_DNA"/>
</dbReference>
<evidence type="ECO:0000259" key="3">
    <source>
        <dbReference type="SMART" id="SM00479"/>
    </source>
</evidence>
<feature type="compositionally biased region" description="Basic and acidic residues" evidence="2">
    <location>
        <begin position="122"/>
        <end position="131"/>
    </location>
</feature>
<accession>A0AB39U4Y0</accession>
<proteinExistence type="predicted"/>
<dbReference type="InterPro" id="IPR036397">
    <property type="entry name" value="RNaseH_sf"/>
</dbReference>
<evidence type="ECO:0000313" key="4">
    <source>
        <dbReference type="EMBL" id="XDS43925.1"/>
    </source>
</evidence>
<dbReference type="AlphaFoldDB" id="A0AB39U4Y0"/>
<dbReference type="GO" id="GO:0005829">
    <property type="term" value="C:cytosol"/>
    <property type="evidence" value="ECO:0007669"/>
    <property type="project" value="TreeGrafter"/>
</dbReference>